<dbReference type="KEGG" id="lgi:LOTGIDRAFT_236211"/>
<dbReference type="OMA" id="FEFVGQN"/>
<sequence length="1201" mass="135091">MRVLFSLMVLILFSRATYSDDTKSNSSVSDEILEQSISEAKDESRGRIEAVAIGGGVDFIVNNQNRPMDEESDNPEALAALEASRQGGENGTILERLRRAPQENGENDQNQRRGLEQNRVKRFIVKSESLRWDHGIVPFQFSSGVDDTNKYQIQAAMNRYEMLTCIRFVPNSADVKSTYKIDHNGVVEFVNGPGCWATQGNSRKTQHNSCCAKDTCFHELGHTLGLIHEHQSPIRWGKLRIDWENIKSNLMIWFSEDDTDYATSLVNYDITSRMHYSFHAFTKNGEPVMSELYRGPNYRAGTGDYYAIKELSLAHECQEEFCSSETLQCVNEGYMTLIRGKCQCTCPDGLDPKKGCADIREKDSFTTWPKGTYSILKPASSCPDGFKEGKVTIHGTRTGRSRLFHLGAGYWGTNIDMDICTRDEDNGSDVNWEPGDYCIFRKGGTCPSGMAHMQEDFNLWSGTAESHKVPEYGFSENAPHKVEITRYNLLGFYVCYYAPLNYGCGKIINLDRDHPEEEFTSPNFPSNYNDLTECNWLIKVPEDMAVKIEFPEFDIESTTTGCLDYVEIRQNLIGQPGVKYCGNNLVSTMRSLHNKVMVTFRSNSQTTKSGFRAKASVIRPEDYAYNPQDHGISYRGKVNFTHLFEPCLPWNQVTHCPHNPFTPTGLEADLTENYCRNPSGEDAPWCYTSEVGCIRNYCDVSRIGKIHNNYDDCDAVLSRDPDFCQKDIAISGCAVSCQNALNIPPAEPKYSEVHCPAPEKLDDSTNDGVKDQYGVGERVVYSCTTGYDTMTRTCLSDGTWSHAGFVCGGCRTGWYPFRGNCYKYFHQDRDVGSALEHCKSEQARLTTVKDMDETNFVASIRETMLKIWIGLKKQDDGWYWSDGTKAENLRWSKEPFYYISTAMLLGRNADRKIETPHSNNLKLPYVCQYTPGKQVLCVDRLPNCEEIITLTPSVCKNVSGFAQQECPFTCNVCNPTSGEVCDVAMAGDHAVQIGSDVKLKAGQSVMFACKDGYGITSGNLGRFCLRSGKLTGDAPTCALRSSLVTLSNNVNLQNRQFPGQWRSGYTGLQPHFKIDRDGEIIQWQFYSLSKGQIELMVWRQLSSYRSMQLVGHNFALTETSRIQYLDIPPGERIQVKAGDLIGYWVQGGLAIPSDRCNAGYSIKLNGFYMPSQFVTGNTYSFSSDYYCRTFSLRAVIGPVSN</sequence>
<proteinExistence type="predicted"/>
<feature type="binding site" evidence="12">
    <location>
        <position position="228"/>
    </location>
    <ligand>
        <name>Zn(2+)</name>
        <dbReference type="ChEBI" id="CHEBI:29105"/>
        <note>catalytic</note>
    </ligand>
</feature>
<dbReference type="EMBL" id="KB203470">
    <property type="protein sequence ID" value="ESO84537.1"/>
    <property type="molecule type" value="Genomic_DNA"/>
</dbReference>
<keyword evidence="3 12" id="KW-0645">Protease</keyword>
<reference evidence="19 20" key="1">
    <citation type="journal article" date="2013" name="Nature">
        <title>Insights into bilaterian evolution from three spiralian genomes.</title>
        <authorList>
            <person name="Simakov O."/>
            <person name="Marletaz F."/>
            <person name="Cho S.J."/>
            <person name="Edsinger-Gonzales E."/>
            <person name="Havlak P."/>
            <person name="Hellsten U."/>
            <person name="Kuo D.H."/>
            <person name="Larsson T."/>
            <person name="Lv J."/>
            <person name="Arendt D."/>
            <person name="Savage R."/>
            <person name="Osoegawa K."/>
            <person name="de Jong P."/>
            <person name="Grimwood J."/>
            <person name="Chapman J.A."/>
            <person name="Shapiro H."/>
            <person name="Aerts A."/>
            <person name="Otillar R.P."/>
            <person name="Terry A.Y."/>
            <person name="Boore J.L."/>
            <person name="Grigoriev I.V."/>
            <person name="Lindberg D.R."/>
            <person name="Seaver E.C."/>
            <person name="Weisblat D.A."/>
            <person name="Putnam N.H."/>
            <person name="Rokhsar D.S."/>
        </authorList>
    </citation>
    <scope>NUCLEOTIDE SEQUENCE [LARGE SCALE GENOMIC DNA]</scope>
</reference>
<evidence type="ECO:0000256" key="4">
    <source>
        <dbReference type="ARBA" id="ARBA00022723"/>
    </source>
</evidence>
<dbReference type="SUPFAM" id="SSF57440">
    <property type="entry name" value="Kringle-like"/>
    <property type="match status" value="1"/>
</dbReference>
<dbReference type="Pfam" id="PF00051">
    <property type="entry name" value="Kringle"/>
    <property type="match status" value="1"/>
</dbReference>
<evidence type="ECO:0000256" key="9">
    <source>
        <dbReference type="ARBA" id="ARBA00023157"/>
    </source>
</evidence>
<dbReference type="SMART" id="SM00130">
    <property type="entry name" value="KR"/>
    <property type="match status" value="1"/>
</dbReference>
<dbReference type="SMART" id="SM00034">
    <property type="entry name" value="CLECT"/>
    <property type="match status" value="1"/>
</dbReference>
<dbReference type="CDD" id="cd00041">
    <property type="entry name" value="CUB"/>
    <property type="match status" value="1"/>
</dbReference>
<evidence type="ECO:0000313" key="19">
    <source>
        <dbReference type="EMBL" id="ESO84537.1"/>
    </source>
</evidence>
<dbReference type="InterPro" id="IPR000859">
    <property type="entry name" value="CUB_dom"/>
</dbReference>
<dbReference type="InterPro" id="IPR001304">
    <property type="entry name" value="C-type_lectin-like"/>
</dbReference>
<feature type="domain" description="Kringle" evidence="16">
    <location>
        <begin position="630"/>
        <end position="713"/>
    </location>
</feature>
<dbReference type="PROSITE" id="PS50070">
    <property type="entry name" value="KRINGLE_2"/>
    <property type="match status" value="1"/>
</dbReference>
<dbReference type="PROSITE" id="PS50923">
    <property type="entry name" value="SUSHI"/>
    <property type="match status" value="2"/>
</dbReference>
<feature type="disulfide bond" evidence="10">
    <location>
        <begin position="675"/>
        <end position="698"/>
    </location>
</feature>
<dbReference type="PROSITE" id="PS01180">
    <property type="entry name" value="CUB"/>
    <property type="match status" value="1"/>
</dbReference>
<dbReference type="InterPro" id="IPR013806">
    <property type="entry name" value="Kringle-like"/>
</dbReference>
<organism evidence="19 20">
    <name type="scientific">Lottia gigantea</name>
    <name type="common">Giant owl limpet</name>
    <dbReference type="NCBI Taxonomy" id="225164"/>
    <lineage>
        <taxon>Eukaryota</taxon>
        <taxon>Metazoa</taxon>
        <taxon>Spiralia</taxon>
        <taxon>Lophotrochozoa</taxon>
        <taxon>Mollusca</taxon>
        <taxon>Gastropoda</taxon>
        <taxon>Patellogastropoda</taxon>
        <taxon>Lottioidea</taxon>
        <taxon>Lottiidae</taxon>
        <taxon>Lottia</taxon>
    </lineage>
</organism>
<feature type="active site" evidence="12">
    <location>
        <position position="219"/>
    </location>
</feature>
<dbReference type="GO" id="GO:0004222">
    <property type="term" value="F:metalloendopeptidase activity"/>
    <property type="evidence" value="ECO:0007669"/>
    <property type="project" value="UniProtKB-UniRule"/>
</dbReference>
<dbReference type="SUPFAM" id="SSF55486">
    <property type="entry name" value="Metalloproteases ('zincins'), catalytic domain"/>
    <property type="match status" value="1"/>
</dbReference>
<feature type="binding site" evidence="12">
    <location>
        <position position="222"/>
    </location>
    <ligand>
        <name>Zn(2+)</name>
        <dbReference type="ChEBI" id="CHEBI:29105"/>
        <note>catalytic</note>
    </ligand>
</feature>
<dbReference type="InterPro" id="IPR001506">
    <property type="entry name" value="Peptidase_M12A"/>
</dbReference>
<dbReference type="CDD" id="cd00033">
    <property type="entry name" value="CCP"/>
    <property type="match status" value="1"/>
</dbReference>
<dbReference type="Pfam" id="PF16977">
    <property type="entry name" value="ApeC"/>
    <property type="match status" value="1"/>
</dbReference>
<dbReference type="FunFam" id="2.60.120.290:FF:000005">
    <property type="entry name" value="Procollagen C-endopeptidase enhancer 1"/>
    <property type="match status" value="1"/>
</dbReference>
<keyword evidence="11" id="KW-0768">Sushi</keyword>
<keyword evidence="2 10" id="KW-0420">Kringle</keyword>
<dbReference type="PRINTS" id="PR00018">
    <property type="entry name" value="KRINGLE"/>
</dbReference>
<keyword evidence="4 12" id="KW-0479">Metal-binding</keyword>
<dbReference type="InterPro" id="IPR018056">
    <property type="entry name" value="Kringle_CS"/>
</dbReference>
<keyword evidence="8 12" id="KW-0482">Metalloprotease</keyword>
<dbReference type="SMART" id="SM00042">
    <property type="entry name" value="CUB"/>
    <property type="match status" value="1"/>
</dbReference>
<dbReference type="InterPro" id="IPR003582">
    <property type="entry name" value="ShKT_dom"/>
</dbReference>
<dbReference type="GO" id="GO:0006508">
    <property type="term" value="P:proteolysis"/>
    <property type="evidence" value="ECO:0007669"/>
    <property type="project" value="UniProtKB-KW"/>
</dbReference>
<dbReference type="InterPro" id="IPR035976">
    <property type="entry name" value="Sushi/SCR/CCP_sf"/>
</dbReference>
<evidence type="ECO:0000259" key="14">
    <source>
        <dbReference type="PROSITE" id="PS01180"/>
    </source>
</evidence>
<keyword evidence="9 10" id="KW-1015">Disulfide bond</keyword>
<dbReference type="InterPro" id="IPR016187">
    <property type="entry name" value="CTDL_fold"/>
</dbReference>
<protein>
    <recommendedName>
        <fullName evidence="13">Metalloendopeptidase</fullName>
        <ecNumber evidence="13">3.4.24.-</ecNumber>
    </recommendedName>
</protein>
<dbReference type="GO" id="GO:0008270">
    <property type="term" value="F:zinc ion binding"/>
    <property type="evidence" value="ECO:0007669"/>
    <property type="project" value="UniProtKB-UniRule"/>
</dbReference>
<feature type="domain" description="C-type lectin" evidence="15">
    <location>
        <begin position="817"/>
        <end position="895"/>
    </location>
</feature>
<keyword evidence="5 13" id="KW-0732">Signal</keyword>
<keyword evidence="20" id="KW-1185">Reference proteome</keyword>
<dbReference type="CDD" id="cd00037">
    <property type="entry name" value="CLECT"/>
    <property type="match status" value="1"/>
</dbReference>
<dbReference type="InterPro" id="IPR031569">
    <property type="entry name" value="ApeC"/>
</dbReference>
<feature type="domain" description="Sushi" evidence="17">
    <location>
        <begin position="971"/>
        <end position="1039"/>
    </location>
</feature>
<evidence type="ECO:0000256" key="6">
    <source>
        <dbReference type="ARBA" id="ARBA00022801"/>
    </source>
</evidence>
<gene>
    <name evidence="19" type="ORF">LOTGIDRAFT_236211</name>
</gene>
<dbReference type="OrthoDB" id="6131366at2759"/>
<feature type="binding site" evidence="12">
    <location>
        <position position="218"/>
    </location>
    <ligand>
        <name>Zn(2+)</name>
        <dbReference type="ChEBI" id="CHEBI:29105"/>
        <note>catalytic</note>
    </ligand>
</feature>
<evidence type="ECO:0000259" key="17">
    <source>
        <dbReference type="PROSITE" id="PS50923"/>
    </source>
</evidence>
<dbReference type="SMART" id="SM00235">
    <property type="entry name" value="ZnMc"/>
    <property type="match status" value="1"/>
</dbReference>
<feature type="chain" id="PRO_5005148357" description="Metalloendopeptidase" evidence="13">
    <location>
        <begin position="20"/>
        <end position="1201"/>
    </location>
</feature>
<feature type="disulfide bond" evidence="10">
    <location>
        <begin position="647"/>
        <end position="686"/>
    </location>
</feature>
<dbReference type="Gene3D" id="3.40.390.10">
    <property type="entry name" value="Collagenase (Catalytic Domain)"/>
    <property type="match status" value="1"/>
</dbReference>
<dbReference type="PROSITE" id="PS00021">
    <property type="entry name" value="KRINGLE_1"/>
    <property type="match status" value="1"/>
</dbReference>
<dbReference type="EC" id="3.4.24.-" evidence="13"/>
<dbReference type="Gene3D" id="2.10.70.10">
    <property type="entry name" value="Complement Module, domain 1"/>
    <property type="match status" value="1"/>
</dbReference>
<dbReference type="PRINTS" id="PR00480">
    <property type="entry name" value="ASTACIN"/>
</dbReference>
<dbReference type="RefSeq" id="XP_009064740.1">
    <property type="nucleotide sequence ID" value="XM_009066492.1"/>
</dbReference>
<dbReference type="Proteomes" id="UP000030746">
    <property type="component" value="Unassembled WGS sequence"/>
</dbReference>
<evidence type="ECO:0000256" key="3">
    <source>
        <dbReference type="ARBA" id="ARBA00022670"/>
    </source>
</evidence>
<dbReference type="InterPro" id="IPR000001">
    <property type="entry name" value="Kringle"/>
</dbReference>
<dbReference type="Pfam" id="PF00431">
    <property type="entry name" value="CUB"/>
    <property type="match status" value="1"/>
</dbReference>
<dbReference type="HOGENOM" id="CLU_003993_0_0_1"/>
<evidence type="ECO:0000256" key="1">
    <source>
        <dbReference type="ARBA" id="ARBA00002657"/>
    </source>
</evidence>
<dbReference type="PROSITE" id="PS51864">
    <property type="entry name" value="ASTACIN"/>
    <property type="match status" value="1"/>
</dbReference>
<evidence type="ECO:0000259" key="16">
    <source>
        <dbReference type="PROSITE" id="PS50070"/>
    </source>
</evidence>
<dbReference type="InterPro" id="IPR035914">
    <property type="entry name" value="Sperma_CUB_dom_sf"/>
</dbReference>
<feature type="domain" description="CUB" evidence="14">
    <location>
        <begin position="504"/>
        <end position="618"/>
    </location>
</feature>
<dbReference type="SMART" id="SM00032">
    <property type="entry name" value="CCP"/>
    <property type="match status" value="2"/>
</dbReference>
<accession>V3ZJW9</accession>
<evidence type="ECO:0000256" key="10">
    <source>
        <dbReference type="PROSITE-ProRule" id="PRU00121"/>
    </source>
</evidence>
<dbReference type="InterPro" id="IPR006026">
    <property type="entry name" value="Peptidase_Metallo"/>
</dbReference>
<dbReference type="PANTHER" id="PTHR10127:SF850">
    <property type="entry name" value="METALLOENDOPEPTIDASE"/>
    <property type="match status" value="1"/>
</dbReference>
<dbReference type="SUPFAM" id="SSF57535">
    <property type="entry name" value="Complement control module/SCR domain"/>
    <property type="match status" value="2"/>
</dbReference>
<dbReference type="Gene3D" id="2.60.120.290">
    <property type="entry name" value="Spermadhesin, CUB domain"/>
    <property type="match status" value="1"/>
</dbReference>
<dbReference type="PROSITE" id="PS50041">
    <property type="entry name" value="C_TYPE_LECTIN_2"/>
    <property type="match status" value="1"/>
</dbReference>
<comment type="cofactor">
    <cofactor evidence="12 13">
        <name>Zn(2+)</name>
        <dbReference type="ChEBI" id="CHEBI:29105"/>
    </cofactor>
    <text evidence="12 13">Binds 1 zinc ion per subunit.</text>
</comment>
<comment type="function">
    <text evidence="1">Metalloprotease.</text>
</comment>
<feature type="signal peptide" evidence="13">
    <location>
        <begin position="1"/>
        <end position="19"/>
    </location>
</feature>
<dbReference type="InterPro" id="IPR000436">
    <property type="entry name" value="Sushi_SCR_CCP_dom"/>
</dbReference>
<evidence type="ECO:0000259" key="18">
    <source>
        <dbReference type="PROSITE" id="PS51864"/>
    </source>
</evidence>
<evidence type="ECO:0000313" key="20">
    <source>
        <dbReference type="Proteomes" id="UP000030746"/>
    </source>
</evidence>
<dbReference type="Pfam" id="PF00084">
    <property type="entry name" value="Sushi"/>
    <property type="match status" value="1"/>
</dbReference>
<dbReference type="AlphaFoldDB" id="V3ZJW9"/>
<evidence type="ECO:0000256" key="7">
    <source>
        <dbReference type="ARBA" id="ARBA00022833"/>
    </source>
</evidence>
<dbReference type="SUPFAM" id="SSF56436">
    <property type="entry name" value="C-type lectin-like"/>
    <property type="match status" value="1"/>
</dbReference>
<dbReference type="PANTHER" id="PTHR10127">
    <property type="entry name" value="DISCOIDIN, CUB, EGF, LAMININ , AND ZINC METALLOPROTEASE DOMAIN CONTAINING"/>
    <property type="match status" value="1"/>
</dbReference>
<name>V3ZJW9_LOTGI</name>
<evidence type="ECO:0000256" key="8">
    <source>
        <dbReference type="ARBA" id="ARBA00023049"/>
    </source>
</evidence>
<keyword evidence="6 12" id="KW-0378">Hydrolase</keyword>
<dbReference type="InterPro" id="IPR024079">
    <property type="entry name" value="MetalloPept_cat_dom_sf"/>
</dbReference>
<comment type="caution">
    <text evidence="10">Lacks conserved residue(s) required for the propagation of feature annotation.</text>
</comment>
<evidence type="ECO:0000256" key="11">
    <source>
        <dbReference type="PROSITE-ProRule" id="PRU00302"/>
    </source>
</evidence>
<dbReference type="SMART" id="SM00254">
    <property type="entry name" value="ShKT"/>
    <property type="match status" value="1"/>
</dbReference>
<dbReference type="Pfam" id="PF01400">
    <property type="entry name" value="Astacin"/>
    <property type="match status" value="1"/>
</dbReference>
<evidence type="ECO:0000256" key="2">
    <source>
        <dbReference type="ARBA" id="ARBA00022572"/>
    </source>
</evidence>
<dbReference type="GeneID" id="20250079"/>
<dbReference type="Gene3D" id="2.40.20.10">
    <property type="entry name" value="Plasminogen Kringle 4"/>
    <property type="match status" value="1"/>
</dbReference>
<dbReference type="Gene3D" id="3.10.100.10">
    <property type="entry name" value="Mannose-Binding Protein A, subunit A"/>
    <property type="match status" value="1"/>
</dbReference>
<dbReference type="CTD" id="20250079"/>
<evidence type="ECO:0000256" key="12">
    <source>
        <dbReference type="PROSITE-ProRule" id="PRU01211"/>
    </source>
</evidence>
<dbReference type="InterPro" id="IPR038178">
    <property type="entry name" value="Kringle_sf"/>
</dbReference>
<dbReference type="Pfam" id="PF00059">
    <property type="entry name" value="Lectin_C"/>
    <property type="match status" value="1"/>
</dbReference>
<evidence type="ECO:0000259" key="15">
    <source>
        <dbReference type="PROSITE" id="PS50041"/>
    </source>
</evidence>
<feature type="domain" description="Peptidase M12A" evidence="18">
    <location>
        <begin position="122"/>
        <end position="318"/>
    </location>
</feature>
<evidence type="ECO:0000256" key="13">
    <source>
        <dbReference type="RuleBase" id="RU361183"/>
    </source>
</evidence>
<dbReference type="InterPro" id="IPR016186">
    <property type="entry name" value="C-type_lectin-like/link_sf"/>
</dbReference>
<dbReference type="SUPFAM" id="SSF49854">
    <property type="entry name" value="Spermadhesin, CUB domain"/>
    <property type="match status" value="1"/>
</dbReference>
<feature type="domain" description="Sushi" evidence="17">
    <location>
        <begin position="753"/>
        <end position="809"/>
    </location>
</feature>
<evidence type="ECO:0000256" key="5">
    <source>
        <dbReference type="ARBA" id="ARBA00022729"/>
    </source>
</evidence>
<keyword evidence="7 12" id="KW-0862">Zinc</keyword>